<protein>
    <submittedName>
        <fullName evidence="1">Uncharacterized protein</fullName>
    </submittedName>
</protein>
<organism evidence="1 2">
    <name type="scientific">Aegilops tauschii subsp. strangulata</name>
    <name type="common">Goatgrass</name>
    <dbReference type="NCBI Taxonomy" id="200361"/>
    <lineage>
        <taxon>Eukaryota</taxon>
        <taxon>Viridiplantae</taxon>
        <taxon>Streptophyta</taxon>
        <taxon>Embryophyta</taxon>
        <taxon>Tracheophyta</taxon>
        <taxon>Spermatophyta</taxon>
        <taxon>Magnoliopsida</taxon>
        <taxon>Liliopsida</taxon>
        <taxon>Poales</taxon>
        <taxon>Poaceae</taxon>
        <taxon>BOP clade</taxon>
        <taxon>Pooideae</taxon>
        <taxon>Triticodae</taxon>
        <taxon>Triticeae</taxon>
        <taxon>Triticinae</taxon>
        <taxon>Aegilops</taxon>
    </lineage>
</organism>
<accession>A0A453IV69</accession>
<proteinExistence type="predicted"/>
<reference evidence="2" key="1">
    <citation type="journal article" date="2014" name="Science">
        <title>Ancient hybridizations among the ancestral genomes of bread wheat.</title>
        <authorList>
            <consortium name="International Wheat Genome Sequencing Consortium,"/>
            <person name="Marcussen T."/>
            <person name="Sandve S.R."/>
            <person name="Heier L."/>
            <person name="Spannagl M."/>
            <person name="Pfeifer M."/>
            <person name="Jakobsen K.S."/>
            <person name="Wulff B.B."/>
            <person name="Steuernagel B."/>
            <person name="Mayer K.F."/>
            <person name="Olsen O.A."/>
        </authorList>
    </citation>
    <scope>NUCLEOTIDE SEQUENCE [LARGE SCALE GENOMIC DNA]</scope>
    <source>
        <strain evidence="2">cv. AL8/78</strain>
    </source>
</reference>
<reference evidence="1" key="3">
    <citation type="journal article" date="2017" name="Nature">
        <title>Genome sequence of the progenitor of the wheat D genome Aegilops tauschii.</title>
        <authorList>
            <person name="Luo M.C."/>
            <person name="Gu Y.Q."/>
            <person name="Puiu D."/>
            <person name="Wang H."/>
            <person name="Twardziok S.O."/>
            <person name="Deal K.R."/>
            <person name="Huo N."/>
            <person name="Zhu T."/>
            <person name="Wang L."/>
            <person name="Wang Y."/>
            <person name="McGuire P.E."/>
            <person name="Liu S."/>
            <person name="Long H."/>
            <person name="Ramasamy R.K."/>
            <person name="Rodriguez J.C."/>
            <person name="Van S.L."/>
            <person name="Yuan L."/>
            <person name="Wang Z."/>
            <person name="Xia Z."/>
            <person name="Xiao L."/>
            <person name="Anderson O.D."/>
            <person name="Ouyang S."/>
            <person name="Liang Y."/>
            <person name="Zimin A.V."/>
            <person name="Pertea G."/>
            <person name="Qi P."/>
            <person name="Bennetzen J.L."/>
            <person name="Dai X."/>
            <person name="Dawson M.W."/>
            <person name="Muller H.G."/>
            <person name="Kugler K."/>
            <person name="Rivarola-Duarte L."/>
            <person name="Spannagl M."/>
            <person name="Mayer K.F.X."/>
            <person name="Lu F.H."/>
            <person name="Bevan M.W."/>
            <person name="Leroy P."/>
            <person name="Li P."/>
            <person name="You F.M."/>
            <person name="Sun Q."/>
            <person name="Liu Z."/>
            <person name="Lyons E."/>
            <person name="Wicker T."/>
            <person name="Salzberg S.L."/>
            <person name="Devos K.M."/>
            <person name="Dvorak J."/>
        </authorList>
    </citation>
    <scope>NUCLEOTIDE SEQUENCE [LARGE SCALE GENOMIC DNA]</scope>
    <source>
        <strain evidence="1">cv. AL8/78</strain>
    </source>
</reference>
<dbReference type="Proteomes" id="UP000015105">
    <property type="component" value="Chromosome 4D"/>
</dbReference>
<dbReference type="EnsemblPlants" id="AET4Gv20696200.2">
    <property type="protein sequence ID" value="AET4Gv20696200.2"/>
    <property type="gene ID" value="AET4Gv20696200"/>
</dbReference>
<evidence type="ECO:0000313" key="2">
    <source>
        <dbReference type="Proteomes" id="UP000015105"/>
    </source>
</evidence>
<keyword evidence="2" id="KW-1185">Reference proteome</keyword>
<name>A0A453IV69_AEGTS</name>
<reference evidence="1" key="5">
    <citation type="journal article" date="2021" name="G3 (Bethesda)">
        <title>Aegilops tauschii genome assembly Aet v5.0 features greater sequence contiguity and improved annotation.</title>
        <authorList>
            <person name="Wang L."/>
            <person name="Zhu T."/>
            <person name="Rodriguez J.C."/>
            <person name="Deal K.R."/>
            <person name="Dubcovsky J."/>
            <person name="McGuire P.E."/>
            <person name="Lux T."/>
            <person name="Spannagl M."/>
            <person name="Mayer K.F.X."/>
            <person name="Baldrich P."/>
            <person name="Meyers B.C."/>
            <person name="Huo N."/>
            <person name="Gu Y.Q."/>
            <person name="Zhou H."/>
            <person name="Devos K.M."/>
            <person name="Bennetzen J.L."/>
            <person name="Unver T."/>
            <person name="Budak H."/>
            <person name="Gulick P.J."/>
            <person name="Galiba G."/>
            <person name="Kalapos B."/>
            <person name="Nelson D.R."/>
            <person name="Li P."/>
            <person name="You F.M."/>
            <person name="Luo M.C."/>
            <person name="Dvorak J."/>
        </authorList>
    </citation>
    <scope>NUCLEOTIDE SEQUENCE [LARGE SCALE GENOMIC DNA]</scope>
    <source>
        <strain evidence="1">cv. AL8/78</strain>
    </source>
</reference>
<evidence type="ECO:0000313" key="1">
    <source>
        <dbReference type="EnsemblPlants" id="AET4Gv20696200.2"/>
    </source>
</evidence>
<reference evidence="1" key="4">
    <citation type="submission" date="2019-03" db="UniProtKB">
        <authorList>
            <consortium name="EnsemblPlants"/>
        </authorList>
    </citation>
    <scope>IDENTIFICATION</scope>
</reference>
<dbReference type="AlphaFoldDB" id="A0A453IV69"/>
<sequence length="53" mass="5954">MFDEGQIQGAAKSNEEMNISDVMLASFEQLPRICEEKAWLMVVSNSISYLSVI</sequence>
<dbReference type="Gramene" id="AET4Gv20696200.2">
    <property type="protein sequence ID" value="AET4Gv20696200.2"/>
    <property type="gene ID" value="AET4Gv20696200"/>
</dbReference>
<reference evidence="2" key="2">
    <citation type="journal article" date="2017" name="Nat. Plants">
        <title>The Aegilops tauschii genome reveals multiple impacts of transposons.</title>
        <authorList>
            <person name="Zhao G."/>
            <person name="Zou C."/>
            <person name="Li K."/>
            <person name="Wang K."/>
            <person name="Li T."/>
            <person name="Gao L."/>
            <person name="Zhang X."/>
            <person name="Wang H."/>
            <person name="Yang Z."/>
            <person name="Liu X."/>
            <person name="Jiang W."/>
            <person name="Mao L."/>
            <person name="Kong X."/>
            <person name="Jiao Y."/>
            <person name="Jia J."/>
        </authorList>
    </citation>
    <scope>NUCLEOTIDE SEQUENCE [LARGE SCALE GENOMIC DNA]</scope>
    <source>
        <strain evidence="2">cv. AL8/78</strain>
    </source>
</reference>